<keyword evidence="4 12" id="KW-0812">Transmembrane</keyword>
<dbReference type="GO" id="GO:0045259">
    <property type="term" value="C:proton-transporting ATP synthase complex"/>
    <property type="evidence" value="ECO:0007669"/>
    <property type="project" value="UniProtKB-KW"/>
</dbReference>
<accession>A0A0P9F882</accession>
<comment type="subcellular location">
    <subcellularLocation>
        <location evidence="11">Endomembrane system</location>
        <topology evidence="11">Single-pass membrane protein</topology>
    </subcellularLocation>
</comment>
<gene>
    <name evidence="14" type="ORF">SE17_13425</name>
</gene>
<evidence type="ECO:0000256" key="12">
    <source>
        <dbReference type="RuleBase" id="RU003848"/>
    </source>
</evidence>
<dbReference type="Pfam" id="PF00430">
    <property type="entry name" value="ATP-synt_B"/>
    <property type="match status" value="1"/>
</dbReference>
<evidence type="ECO:0000256" key="3">
    <source>
        <dbReference type="ARBA" id="ARBA00022547"/>
    </source>
</evidence>
<keyword evidence="9" id="KW-0066">ATP synthesis</keyword>
<comment type="similarity">
    <text evidence="1 12">Belongs to the ATPase B chain family.</text>
</comment>
<feature type="non-terminal residue" evidence="14">
    <location>
        <position position="1"/>
    </location>
</feature>
<dbReference type="EC" id="3.6.3.14" evidence="14"/>
<evidence type="ECO:0000256" key="7">
    <source>
        <dbReference type="ARBA" id="ARBA00023065"/>
    </source>
</evidence>
<evidence type="ECO:0000256" key="11">
    <source>
        <dbReference type="ARBA" id="ARBA00037847"/>
    </source>
</evidence>
<evidence type="ECO:0000256" key="4">
    <source>
        <dbReference type="ARBA" id="ARBA00022692"/>
    </source>
</evidence>
<organism evidence="14 15">
    <name type="scientific">Kouleothrix aurantiaca</name>
    <dbReference type="NCBI Taxonomy" id="186479"/>
    <lineage>
        <taxon>Bacteria</taxon>
        <taxon>Bacillati</taxon>
        <taxon>Chloroflexota</taxon>
        <taxon>Chloroflexia</taxon>
        <taxon>Chloroflexales</taxon>
        <taxon>Roseiflexineae</taxon>
        <taxon>Roseiflexaceae</taxon>
        <taxon>Kouleothrix</taxon>
    </lineage>
</organism>
<keyword evidence="7 12" id="KW-0406">Ion transport</keyword>
<dbReference type="InterPro" id="IPR002146">
    <property type="entry name" value="ATP_synth_b/b'su_bac/chlpt"/>
</dbReference>
<dbReference type="Proteomes" id="UP000050509">
    <property type="component" value="Unassembled WGS sequence"/>
</dbReference>
<evidence type="ECO:0000313" key="14">
    <source>
        <dbReference type="EMBL" id="KPV52786.1"/>
    </source>
</evidence>
<keyword evidence="5 12" id="KW-0375">Hydrogen ion transport</keyword>
<evidence type="ECO:0000256" key="5">
    <source>
        <dbReference type="ARBA" id="ARBA00022781"/>
    </source>
</evidence>
<evidence type="ECO:0000256" key="1">
    <source>
        <dbReference type="ARBA" id="ARBA00005513"/>
    </source>
</evidence>
<keyword evidence="14" id="KW-0378">Hydrolase</keyword>
<dbReference type="Gene3D" id="1.20.5.620">
    <property type="entry name" value="F1F0 ATP synthase subunit B, membrane domain"/>
    <property type="match status" value="1"/>
</dbReference>
<protein>
    <submittedName>
        <fullName evidence="14">ATP F0F1 synthase subunit B</fullName>
        <ecNumber evidence="14">3.6.3.14</ecNumber>
    </submittedName>
</protein>
<sequence>NQDYDAKLAQARQEAAGILAQAQDRAKVQEQEIVTQARQEADRIRAEARKLAEQEREQLLGDLKNQMAELVTVTASRVLGEELKSNHDKLIAESLASLGRQN</sequence>
<evidence type="ECO:0000256" key="9">
    <source>
        <dbReference type="ARBA" id="ARBA00023310"/>
    </source>
</evidence>
<keyword evidence="8" id="KW-0472">Membrane</keyword>
<dbReference type="CDD" id="cd06503">
    <property type="entry name" value="ATP-synt_Fo_b"/>
    <property type="match status" value="1"/>
</dbReference>
<keyword evidence="15" id="KW-1185">Reference proteome</keyword>
<comment type="caution">
    <text evidence="14">The sequence shown here is derived from an EMBL/GenBank/DDBJ whole genome shotgun (WGS) entry which is preliminary data.</text>
</comment>
<dbReference type="GO" id="GO:0012505">
    <property type="term" value="C:endomembrane system"/>
    <property type="evidence" value="ECO:0007669"/>
    <property type="project" value="UniProtKB-SubCell"/>
</dbReference>
<keyword evidence="2 12" id="KW-0813">Transport</keyword>
<comment type="function">
    <text evidence="10">F(1)F(0) ATP synthase produces ATP from ADP in the presence of a proton or sodium gradient. F-type ATPases consist of two structural domains, F(1) containing the extramembraneous catalytic core and F(0) containing the membrane proton channel, linked together by a central stalk and a peripheral stalk. During catalysis, ATP synthesis in the catalytic domain of F(1) is coupled via a rotary mechanism of the central stalk subunits to proton translocation.</text>
</comment>
<keyword evidence="3 12" id="KW-0138">CF(0)</keyword>
<dbReference type="SUPFAM" id="SSF81573">
    <property type="entry name" value="F1F0 ATP synthase subunit B, membrane domain"/>
    <property type="match status" value="1"/>
</dbReference>
<keyword evidence="13" id="KW-0175">Coiled coil</keyword>
<name>A0A0P9F882_9CHLR</name>
<feature type="coiled-coil region" evidence="13">
    <location>
        <begin position="1"/>
        <end position="69"/>
    </location>
</feature>
<dbReference type="InterPro" id="IPR050059">
    <property type="entry name" value="ATP_synthase_B_chain"/>
</dbReference>
<dbReference type="AlphaFoldDB" id="A0A0P9F882"/>
<evidence type="ECO:0000256" key="8">
    <source>
        <dbReference type="ARBA" id="ARBA00023136"/>
    </source>
</evidence>
<dbReference type="PANTHER" id="PTHR33445">
    <property type="entry name" value="ATP SYNTHASE SUBUNIT B', CHLOROPLASTIC"/>
    <property type="match status" value="1"/>
</dbReference>
<reference evidence="14 15" key="1">
    <citation type="submission" date="2015-09" db="EMBL/GenBank/DDBJ databases">
        <title>Draft genome sequence of Kouleothrix aurantiaca JCM 19913.</title>
        <authorList>
            <person name="Hemp J."/>
        </authorList>
    </citation>
    <scope>NUCLEOTIDE SEQUENCE [LARGE SCALE GENOMIC DNA]</scope>
    <source>
        <strain evidence="14 15">COM-B</strain>
    </source>
</reference>
<evidence type="ECO:0000256" key="10">
    <source>
        <dbReference type="ARBA" id="ARBA00025198"/>
    </source>
</evidence>
<dbReference type="GO" id="GO:0046961">
    <property type="term" value="F:proton-transporting ATPase activity, rotational mechanism"/>
    <property type="evidence" value="ECO:0007669"/>
    <property type="project" value="TreeGrafter"/>
</dbReference>
<dbReference type="InterPro" id="IPR028987">
    <property type="entry name" value="ATP_synth_B-like_membr_sf"/>
</dbReference>
<dbReference type="GO" id="GO:0015986">
    <property type="term" value="P:proton motive force-driven ATP synthesis"/>
    <property type="evidence" value="ECO:0007669"/>
    <property type="project" value="InterPro"/>
</dbReference>
<dbReference type="EMBL" id="LJCR01000432">
    <property type="protein sequence ID" value="KPV52786.1"/>
    <property type="molecule type" value="Genomic_DNA"/>
</dbReference>
<proteinExistence type="inferred from homology"/>
<dbReference type="GO" id="GO:0016787">
    <property type="term" value="F:hydrolase activity"/>
    <property type="evidence" value="ECO:0007669"/>
    <property type="project" value="UniProtKB-KW"/>
</dbReference>
<evidence type="ECO:0000256" key="6">
    <source>
        <dbReference type="ARBA" id="ARBA00022989"/>
    </source>
</evidence>
<evidence type="ECO:0000256" key="2">
    <source>
        <dbReference type="ARBA" id="ARBA00022448"/>
    </source>
</evidence>
<evidence type="ECO:0000313" key="15">
    <source>
        <dbReference type="Proteomes" id="UP000050509"/>
    </source>
</evidence>
<dbReference type="PANTHER" id="PTHR33445:SF1">
    <property type="entry name" value="ATP SYNTHASE SUBUNIT B"/>
    <property type="match status" value="1"/>
</dbReference>
<keyword evidence="6" id="KW-1133">Transmembrane helix</keyword>
<evidence type="ECO:0000256" key="13">
    <source>
        <dbReference type="SAM" id="Coils"/>
    </source>
</evidence>